<sequence>MDTPGEMEDNVSVASGDSTAVYTPTEMTEQDIASRDNTSSAYDSCGSAPTPGRTYIIYHKDSGSMLSLEDEHLMLRFSPRSGKHWNCVQNLGWFGFTEKDSRNFLGRDGNFGFRAKANAHLPWEWFIVTRHENKGYHLQSPHWLSLRWVGIGKNGHTLIDVKSVDHAALWEFVEV</sequence>
<dbReference type="Proteomes" id="UP000297716">
    <property type="component" value="Unassembled WGS sequence"/>
</dbReference>
<evidence type="ECO:0000256" key="1">
    <source>
        <dbReference type="SAM" id="MobiDB-lite"/>
    </source>
</evidence>
<evidence type="ECO:0000313" key="3">
    <source>
        <dbReference type="Proteomes" id="UP000297716"/>
    </source>
</evidence>
<gene>
    <name evidence="2" type="ORF">E0Z10_g6339</name>
</gene>
<feature type="region of interest" description="Disordered" evidence="1">
    <location>
        <begin position="1"/>
        <end position="46"/>
    </location>
</feature>
<organism evidence="2 3">
    <name type="scientific">Xylaria hypoxylon</name>
    <dbReference type="NCBI Taxonomy" id="37992"/>
    <lineage>
        <taxon>Eukaryota</taxon>
        <taxon>Fungi</taxon>
        <taxon>Dikarya</taxon>
        <taxon>Ascomycota</taxon>
        <taxon>Pezizomycotina</taxon>
        <taxon>Sordariomycetes</taxon>
        <taxon>Xylariomycetidae</taxon>
        <taxon>Xylariales</taxon>
        <taxon>Xylariaceae</taxon>
        <taxon>Xylaria</taxon>
    </lineage>
</organism>
<dbReference type="OrthoDB" id="5289641at2759"/>
<keyword evidence="3" id="KW-1185">Reference proteome</keyword>
<dbReference type="PANTHER" id="PTHR39697">
    <property type="entry name" value="RICIN B LECTIN DOMAIN-CONTAINING PROTEIN-RELATED"/>
    <property type="match status" value="1"/>
</dbReference>
<accession>A0A4Z0Z185</accession>
<feature type="compositionally biased region" description="Polar residues" evidence="1">
    <location>
        <begin position="12"/>
        <end position="27"/>
    </location>
</feature>
<name>A0A4Z0Z185_9PEZI</name>
<dbReference type="EMBL" id="SKBN01000129">
    <property type="protein sequence ID" value="TGJ82422.1"/>
    <property type="molecule type" value="Genomic_DNA"/>
</dbReference>
<protein>
    <submittedName>
        <fullName evidence="2">Uncharacterized protein</fullName>
    </submittedName>
</protein>
<evidence type="ECO:0000313" key="2">
    <source>
        <dbReference type="EMBL" id="TGJ82422.1"/>
    </source>
</evidence>
<proteinExistence type="predicted"/>
<reference evidence="2 3" key="1">
    <citation type="submission" date="2019-03" db="EMBL/GenBank/DDBJ databases">
        <title>Draft genome sequence of Xylaria hypoxylon DSM 108379, a ubiquitous saprotrophic-parasitic fungi on hardwood.</title>
        <authorList>
            <person name="Buettner E."/>
            <person name="Leonhardt S."/>
            <person name="Gebauer A.M."/>
            <person name="Liers C."/>
            <person name="Hofrichter M."/>
            <person name="Kellner H."/>
        </authorList>
    </citation>
    <scope>NUCLEOTIDE SEQUENCE [LARGE SCALE GENOMIC DNA]</scope>
    <source>
        <strain evidence="2 3">DSM 108379</strain>
    </source>
</reference>
<dbReference type="AlphaFoldDB" id="A0A4Z0Z185"/>
<comment type="caution">
    <text evidence="2">The sequence shown here is derived from an EMBL/GenBank/DDBJ whole genome shotgun (WGS) entry which is preliminary data.</text>
</comment>
<dbReference type="PANTHER" id="PTHR39697:SF1">
    <property type="entry name" value="RICIN B LECTIN DOMAIN-CONTAINING PROTEIN"/>
    <property type="match status" value="1"/>
</dbReference>